<reference evidence="4" key="1">
    <citation type="journal article" date="2011" name="Genome Biol.">
        <title>Comparative genomics of the social amoebae Dictyostelium discoideum and Dictyostelium purpureum.</title>
        <authorList>
            <consortium name="US DOE Joint Genome Institute (JGI-PGF)"/>
            <person name="Sucgang R."/>
            <person name="Kuo A."/>
            <person name="Tian X."/>
            <person name="Salerno W."/>
            <person name="Parikh A."/>
            <person name="Feasley C.L."/>
            <person name="Dalin E."/>
            <person name="Tu H."/>
            <person name="Huang E."/>
            <person name="Barry K."/>
            <person name="Lindquist E."/>
            <person name="Shapiro H."/>
            <person name="Bruce D."/>
            <person name="Schmutz J."/>
            <person name="Salamov A."/>
            <person name="Fey P."/>
            <person name="Gaudet P."/>
            <person name="Anjard C."/>
            <person name="Babu M.M."/>
            <person name="Basu S."/>
            <person name="Bushmanova Y."/>
            <person name="van der Wel H."/>
            <person name="Katoh-Kurasawa M."/>
            <person name="Dinh C."/>
            <person name="Coutinho P.M."/>
            <person name="Saito T."/>
            <person name="Elias M."/>
            <person name="Schaap P."/>
            <person name="Kay R.R."/>
            <person name="Henrissat B."/>
            <person name="Eichinger L."/>
            <person name="Rivero F."/>
            <person name="Putnam N.H."/>
            <person name="West C.M."/>
            <person name="Loomis W.F."/>
            <person name="Chisholm R.L."/>
            <person name="Shaulsky G."/>
            <person name="Strassmann J.E."/>
            <person name="Queller D.C."/>
            <person name="Kuspa A."/>
            <person name="Grigoriev I.V."/>
        </authorList>
    </citation>
    <scope>NUCLEOTIDE SEQUENCE [LARGE SCALE GENOMIC DNA]</scope>
    <source>
        <strain evidence="4">QSDP1</strain>
    </source>
</reference>
<feature type="region of interest" description="Disordered" evidence="1">
    <location>
        <begin position="906"/>
        <end position="932"/>
    </location>
</feature>
<feature type="domain" description="SCD" evidence="2">
    <location>
        <begin position="232"/>
        <end position="317"/>
    </location>
</feature>
<dbReference type="EMBL" id="GL870952">
    <property type="protein sequence ID" value="EGC39769.1"/>
    <property type="molecule type" value="Genomic_DNA"/>
</dbReference>
<feature type="region of interest" description="Disordered" evidence="1">
    <location>
        <begin position="1146"/>
        <end position="1253"/>
    </location>
</feature>
<dbReference type="GO" id="GO:0003682">
    <property type="term" value="F:chromatin binding"/>
    <property type="evidence" value="ECO:0000318"/>
    <property type="project" value="GO_Central"/>
</dbReference>
<dbReference type="InterPro" id="IPR013721">
    <property type="entry name" value="STAG"/>
</dbReference>
<dbReference type="STRING" id="5786.F0Z8J2"/>
<name>F0Z8J2_DICPU</name>
<dbReference type="PANTHER" id="PTHR11199:SF0">
    <property type="entry name" value="LD34181P-RELATED"/>
    <property type="match status" value="1"/>
</dbReference>
<feature type="compositionally biased region" description="Basic residues" evidence="1">
    <location>
        <begin position="517"/>
        <end position="533"/>
    </location>
</feature>
<dbReference type="AlphaFoldDB" id="F0Z8J2"/>
<dbReference type="KEGG" id="dpp:DICPUDRAFT_45033"/>
<feature type="region of interest" description="Disordered" evidence="1">
    <location>
        <begin position="504"/>
        <end position="558"/>
    </location>
</feature>
<feature type="compositionally biased region" description="Acidic residues" evidence="1">
    <location>
        <begin position="1177"/>
        <end position="1193"/>
    </location>
</feature>
<proteinExistence type="predicted"/>
<dbReference type="InterPro" id="IPR020839">
    <property type="entry name" value="SCD"/>
</dbReference>
<accession>F0Z8J2</accession>
<gene>
    <name evidence="3" type="ORF">DICPUDRAFT_45033</name>
</gene>
<protein>
    <recommendedName>
        <fullName evidence="2">SCD domain-containing protein</fullName>
    </recommendedName>
</protein>
<dbReference type="InParanoid" id="F0Z8J2"/>
<dbReference type="RefSeq" id="XP_003283755.1">
    <property type="nucleotide sequence ID" value="XM_003283707.1"/>
</dbReference>
<dbReference type="Proteomes" id="UP000001064">
    <property type="component" value="Unassembled WGS sequence"/>
</dbReference>
<dbReference type="GO" id="GO:0005634">
    <property type="term" value="C:nucleus"/>
    <property type="evidence" value="ECO:0000318"/>
    <property type="project" value="GO_Central"/>
</dbReference>
<dbReference type="GO" id="GO:0000785">
    <property type="term" value="C:chromatin"/>
    <property type="evidence" value="ECO:0000318"/>
    <property type="project" value="GO_Central"/>
</dbReference>
<dbReference type="Pfam" id="PF24571">
    <property type="entry name" value="HEAT_SCC3-SA"/>
    <property type="match status" value="1"/>
</dbReference>
<dbReference type="PANTHER" id="PTHR11199">
    <property type="entry name" value="STROMAL ANTIGEN"/>
    <property type="match status" value="1"/>
</dbReference>
<dbReference type="FunCoup" id="F0Z8J2">
    <property type="interactions" value="3"/>
</dbReference>
<feature type="compositionally biased region" description="Low complexity" evidence="1">
    <location>
        <begin position="906"/>
        <end position="921"/>
    </location>
</feature>
<dbReference type="GeneID" id="10509658"/>
<sequence>MAGKKKSTTSDSNVDDTTITKKKVVRRKKGEIGLYETIKKKTNIDKVLDKWIQEYESDAEQAVWNLLVLIFDCAGAVTTITFKQFKDYPINKAAKIVCDQEDSVQFPLSSKRSKNFLENFNEFWLQIIIKNQESILFDGYLLNMLVLWLIETAQGKRRGLRYASTLAAIQITTSMIEIAINLRNQLNAVSRQLGAETSSTNRHKQLKENQTNIRKKLKVLDDFIMEFFKNLFHTRFKDSLPEIRSMCLVPLPLWILRYSFKLLNNECLKYFGWALNDFATEPRLAAVRGLSILFADGDNANKFDYFSQRFKHRIIEIAFSDKIPAITVEGIHLVSTMSPYDFLDEPDVLKVCKLYQIDHPDISKAAGSLIFNKFLSGVQEKIDSVISAKKKKSDEEKSSSQILHLRENQLNILLEFLEKTAHSDIPYYLVLALWETKAKDLFVDWSFWVDYLESIESKNISDKQLGIIINFLNSSIRIATGDKYRLFGSSKPTNNLIATTTDVASTQANTQQAPPTPKKKGKPGRKTGRKPASSKKSDDESDSENEEEITEDQQPQQQIDPEELLDEEVCNQVTTNFLNILPELITQYRADSVISQGLIEIAKYFVLDCYVTLRAQSKYTELLEAICSIFLTQPRIELINVISETLDHLINNGKTPSQLETASKNALHSLHNELVDTLRLAKIRPPQSSQIIPSTDDQNQQEDQIFQVIVTLRKLDSLGKRFYFSDEKYASLIHSFTGGDIHGIEVETQDDSDNIIMHSLSITSQLLIWSFFRAIPEKSYHINPTDLDVIQSFYLFVSRSISHLKNSNITHTLKHFIYTTLVDTRSIFSPVLSLTNLNNYNIGLPIEKLLAKTIEDLIKTENEYSIKLLKVEYLKTQQSNLEKKKIAIENRSKRLTALKTKKSDTGAAVTTDDDTTAAPTTNSERDDTDTDGNIIEHQILESDIEMVNSFVFDNKYSKRMEELAITICNSIRFSFTSEILLRTLLEQIAISSSKPCTDLIREFIKEKPQSNPKVELDIFCEVIANFHKICISEEISTNKELQHHMFSRFRSLCQYLINDYIKNENTLKDSIEHFLNFALKNPTVDKMDEFLEIIQFLCSKLSEKSSIEILKKRIVFPNDYIHIEIIKNIYDTIEFQTISNMDIETGSSKKNMKKQQLKFSRKPTTKKRRRPSKNVSSEEEEDEEEEDEEEEDNIQNSEEENKNITTNDEQEEEEEILQDDIDPDLQQQSESSEYSSDYETKETSKKKLKQINN</sequence>
<feature type="compositionally biased region" description="Low complexity" evidence="1">
    <location>
        <begin position="1224"/>
        <end position="1237"/>
    </location>
</feature>
<organism evidence="3 4">
    <name type="scientific">Dictyostelium purpureum</name>
    <name type="common">Slime mold</name>
    <dbReference type="NCBI Taxonomy" id="5786"/>
    <lineage>
        <taxon>Eukaryota</taxon>
        <taxon>Amoebozoa</taxon>
        <taxon>Evosea</taxon>
        <taxon>Eumycetozoa</taxon>
        <taxon>Dictyostelia</taxon>
        <taxon>Dictyosteliales</taxon>
        <taxon>Dictyosteliaceae</taxon>
        <taxon>Dictyostelium</taxon>
    </lineage>
</organism>
<evidence type="ECO:0000259" key="2">
    <source>
        <dbReference type="PROSITE" id="PS51425"/>
    </source>
</evidence>
<feature type="compositionally biased region" description="Basic residues" evidence="1">
    <location>
        <begin position="1150"/>
        <end position="1172"/>
    </location>
</feature>
<dbReference type="GO" id="GO:0008278">
    <property type="term" value="C:cohesin complex"/>
    <property type="evidence" value="ECO:0000318"/>
    <property type="project" value="GO_Central"/>
</dbReference>
<feature type="compositionally biased region" description="Acidic residues" evidence="1">
    <location>
        <begin position="1208"/>
        <end position="1223"/>
    </location>
</feature>
<dbReference type="InterPro" id="IPR039662">
    <property type="entry name" value="Cohesin_Scc3/SA"/>
</dbReference>
<dbReference type="GO" id="GO:0007062">
    <property type="term" value="P:sister chromatid cohesion"/>
    <property type="evidence" value="ECO:0000318"/>
    <property type="project" value="GO_Central"/>
</dbReference>
<feature type="compositionally biased region" description="Polar residues" evidence="1">
    <location>
        <begin position="504"/>
        <end position="513"/>
    </location>
</feature>
<evidence type="ECO:0000313" key="3">
    <source>
        <dbReference type="EMBL" id="EGC39769.1"/>
    </source>
</evidence>
<dbReference type="OMA" id="FVLDCYV"/>
<dbReference type="PROSITE" id="PS50007">
    <property type="entry name" value="PIPLC_X_DOMAIN"/>
    <property type="match status" value="1"/>
</dbReference>
<dbReference type="Pfam" id="PF21581">
    <property type="entry name" value="SCD"/>
    <property type="match status" value="1"/>
</dbReference>
<dbReference type="OrthoDB" id="19756at2759"/>
<feature type="compositionally biased region" description="Acidic residues" evidence="1">
    <location>
        <begin position="539"/>
        <end position="551"/>
    </location>
</feature>
<evidence type="ECO:0000313" key="4">
    <source>
        <dbReference type="Proteomes" id="UP000001064"/>
    </source>
</evidence>
<dbReference type="Pfam" id="PF08514">
    <property type="entry name" value="STAG"/>
    <property type="match status" value="1"/>
</dbReference>
<dbReference type="eggNOG" id="KOG2011">
    <property type="taxonomic scope" value="Eukaryota"/>
</dbReference>
<keyword evidence="4" id="KW-1185">Reference proteome</keyword>
<evidence type="ECO:0000256" key="1">
    <source>
        <dbReference type="SAM" id="MobiDB-lite"/>
    </source>
</evidence>
<dbReference type="PROSITE" id="PS51425">
    <property type="entry name" value="SCD"/>
    <property type="match status" value="1"/>
</dbReference>
<dbReference type="InterPro" id="IPR056396">
    <property type="entry name" value="HEAT_SCC3-SA"/>
</dbReference>
<dbReference type="VEuPathDB" id="AmoebaDB:DICPUDRAFT_45033"/>